<protein>
    <recommendedName>
        <fullName evidence="1">PiggyBac transposable element-derived protein domain-containing protein</fullName>
    </recommendedName>
</protein>
<evidence type="ECO:0000313" key="3">
    <source>
        <dbReference type="Proteomes" id="UP000886520"/>
    </source>
</evidence>
<evidence type="ECO:0000259" key="1">
    <source>
        <dbReference type="Pfam" id="PF13843"/>
    </source>
</evidence>
<comment type="caution">
    <text evidence="2">The sequence shown here is derived from an EMBL/GenBank/DDBJ whole genome shotgun (WGS) entry which is preliminary data.</text>
</comment>
<dbReference type="Proteomes" id="UP000886520">
    <property type="component" value="Chromosome 7"/>
</dbReference>
<keyword evidence="3" id="KW-1185">Reference proteome</keyword>
<dbReference type="InterPro" id="IPR029526">
    <property type="entry name" value="PGBD"/>
</dbReference>
<dbReference type="PANTHER" id="PTHR46599:SF3">
    <property type="entry name" value="PIGGYBAC TRANSPOSABLE ELEMENT-DERIVED PROTEIN 4"/>
    <property type="match status" value="1"/>
</dbReference>
<reference evidence="2" key="1">
    <citation type="submission" date="2021-01" db="EMBL/GenBank/DDBJ databases">
        <title>Adiantum capillus-veneris genome.</title>
        <authorList>
            <person name="Fang Y."/>
            <person name="Liao Q."/>
        </authorList>
    </citation>
    <scope>NUCLEOTIDE SEQUENCE</scope>
    <source>
        <strain evidence="2">H3</strain>
        <tissue evidence="2">Leaf</tissue>
    </source>
</reference>
<proteinExistence type="predicted"/>
<sequence>MFYSCREGDIDRGESPLFRWFLQLQLAQAFRTSRNTLRFLCWWGKDWAEQEFQKKAHRKKYFIGKLVECDHEKKIWHAKFDGEKVLYDFNESSAKKFLISDDVAFHGGLHEIVIERENNVRMENENNACKHPDVFANGRRHVRIEEHNDVNSLMYDVDGLNVYSQSKTRHNSKGKEVVDMIEMHDKNKDVENSAYASPIDNDCSGMYALCMLANECSSPTVDAIIKETNRYADDVRRETREKYSTMRRCEGLDRQSFFRFLGLVLAMTLQALLNTKAYWRGDIKGVVRYPDFGRKMLLNRFQQIRRFLHLRDNTHRPQDKNTREYLWWQFLELEEILNKLSKNATKWVKKLPLM</sequence>
<dbReference type="OrthoDB" id="5988244at2759"/>
<dbReference type="PANTHER" id="PTHR46599">
    <property type="entry name" value="PIGGYBAC TRANSPOSABLE ELEMENT-DERIVED PROTEIN 4"/>
    <property type="match status" value="1"/>
</dbReference>
<feature type="domain" description="PiggyBac transposable element-derived protein" evidence="1">
    <location>
        <begin position="220"/>
        <end position="342"/>
    </location>
</feature>
<gene>
    <name evidence="2" type="ORF">GOP47_0007085</name>
</gene>
<accession>A0A9D4ZL66</accession>
<dbReference type="EMBL" id="JABFUD020000007">
    <property type="protein sequence ID" value="KAI5077261.1"/>
    <property type="molecule type" value="Genomic_DNA"/>
</dbReference>
<dbReference type="Pfam" id="PF13843">
    <property type="entry name" value="DDE_Tnp_1_7"/>
    <property type="match status" value="1"/>
</dbReference>
<dbReference type="AlphaFoldDB" id="A0A9D4ZL66"/>
<name>A0A9D4ZL66_ADICA</name>
<organism evidence="2 3">
    <name type="scientific">Adiantum capillus-veneris</name>
    <name type="common">Maidenhair fern</name>
    <dbReference type="NCBI Taxonomy" id="13818"/>
    <lineage>
        <taxon>Eukaryota</taxon>
        <taxon>Viridiplantae</taxon>
        <taxon>Streptophyta</taxon>
        <taxon>Embryophyta</taxon>
        <taxon>Tracheophyta</taxon>
        <taxon>Polypodiopsida</taxon>
        <taxon>Polypodiidae</taxon>
        <taxon>Polypodiales</taxon>
        <taxon>Pteridineae</taxon>
        <taxon>Pteridaceae</taxon>
        <taxon>Vittarioideae</taxon>
        <taxon>Adiantum</taxon>
    </lineage>
</organism>
<evidence type="ECO:0000313" key="2">
    <source>
        <dbReference type="EMBL" id="KAI5077261.1"/>
    </source>
</evidence>